<keyword evidence="3" id="KW-1185">Reference proteome</keyword>
<protein>
    <recommendedName>
        <fullName evidence="4">DUF1433 domain-containing protein</fullName>
    </recommendedName>
</protein>
<feature type="transmembrane region" description="Helical" evidence="1">
    <location>
        <begin position="6"/>
        <end position="23"/>
    </location>
</feature>
<name>A0ABQ1PES4_9ENTE</name>
<organism evidence="2 3">
    <name type="scientific">Enterococcus wangshanyuanii</name>
    <dbReference type="NCBI Taxonomy" id="2005703"/>
    <lineage>
        <taxon>Bacteria</taxon>
        <taxon>Bacillati</taxon>
        <taxon>Bacillota</taxon>
        <taxon>Bacilli</taxon>
        <taxon>Lactobacillales</taxon>
        <taxon>Enterococcaceae</taxon>
        <taxon>Enterococcus</taxon>
    </lineage>
</organism>
<sequence>MKNNKVFISVVLVMLLLTGGLFIEKKKNDDMKLDVQKKRIEEYIKYNYEAINSITFTDSKRVPTGGTYINGYINNDTSMDFSGWLTPDTFEGNFDSSLQFENLSKFEKNVTPKEIETSKESITN</sequence>
<dbReference type="Gene3D" id="3.10.450.130">
    <property type="entry name" value="folded 79 residue fragment of lin0334 like domains"/>
    <property type="match status" value="1"/>
</dbReference>
<keyword evidence="1" id="KW-0812">Transmembrane</keyword>
<dbReference type="Proteomes" id="UP000630615">
    <property type="component" value="Unassembled WGS sequence"/>
</dbReference>
<keyword evidence="1" id="KW-0472">Membrane</keyword>
<dbReference type="EMBL" id="BMKI01000006">
    <property type="protein sequence ID" value="GGC95752.1"/>
    <property type="molecule type" value="Genomic_DNA"/>
</dbReference>
<accession>A0ABQ1PES4</accession>
<proteinExistence type="predicted"/>
<dbReference type="Pfam" id="PF07252">
    <property type="entry name" value="DUF1433"/>
    <property type="match status" value="1"/>
</dbReference>
<evidence type="ECO:0000256" key="1">
    <source>
        <dbReference type="SAM" id="Phobius"/>
    </source>
</evidence>
<keyword evidence="1" id="KW-1133">Transmembrane helix</keyword>
<gene>
    <name evidence="2" type="ORF">GCM10011573_26820</name>
</gene>
<evidence type="ECO:0000313" key="3">
    <source>
        <dbReference type="Proteomes" id="UP000630615"/>
    </source>
</evidence>
<reference evidence="3" key="1">
    <citation type="journal article" date="2019" name="Int. J. Syst. Evol. Microbiol.">
        <title>The Global Catalogue of Microorganisms (GCM) 10K type strain sequencing project: providing services to taxonomists for standard genome sequencing and annotation.</title>
        <authorList>
            <consortium name="The Broad Institute Genomics Platform"/>
            <consortium name="The Broad Institute Genome Sequencing Center for Infectious Disease"/>
            <person name="Wu L."/>
            <person name="Ma J."/>
        </authorList>
    </citation>
    <scope>NUCLEOTIDE SEQUENCE [LARGE SCALE GENOMIC DNA]</scope>
    <source>
        <strain evidence="3">CGMCC 1.15942</strain>
    </source>
</reference>
<evidence type="ECO:0008006" key="4">
    <source>
        <dbReference type="Google" id="ProtNLM"/>
    </source>
</evidence>
<dbReference type="InterPro" id="IPR009881">
    <property type="entry name" value="DUF1433"/>
</dbReference>
<evidence type="ECO:0000313" key="2">
    <source>
        <dbReference type="EMBL" id="GGC95752.1"/>
    </source>
</evidence>
<comment type="caution">
    <text evidence="2">The sequence shown here is derived from an EMBL/GenBank/DDBJ whole genome shotgun (WGS) entry which is preliminary data.</text>
</comment>
<dbReference type="RefSeq" id="WP_088270450.1">
    <property type="nucleotide sequence ID" value="NZ_BMKI01000006.1"/>
</dbReference>